<evidence type="ECO:0000256" key="1">
    <source>
        <dbReference type="SAM" id="Phobius"/>
    </source>
</evidence>
<reference evidence="2 3" key="1">
    <citation type="journal article" date="2016" name="Nat. Commun.">
        <title>Thousands of microbial genomes shed light on interconnected biogeochemical processes in an aquifer system.</title>
        <authorList>
            <person name="Anantharaman K."/>
            <person name="Brown C.T."/>
            <person name="Hug L.A."/>
            <person name="Sharon I."/>
            <person name="Castelle C.J."/>
            <person name="Probst A.J."/>
            <person name="Thomas B.C."/>
            <person name="Singh A."/>
            <person name="Wilkins M.J."/>
            <person name="Karaoz U."/>
            <person name="Brodie E.L."/>
            <person name="Williams K.H."/>
            <person name="Hubbard S.S."/>
            <person name="Banfield J.F."/>
        </authorList>
    </citation>
    <scope>NUCLEOTIDE SEQUENCE [LARGE SCALE GENOMIC DNA]</scope>
</reference>
<keyword evidence="1" id="KW-0472">Membrane</keyword>
<name>A0A1F4VFN1_UNCKA</name>
<protein>
    <submittedName>
        <fullName evidence="2">Uncharacterized protein</fullName>
    </submittedName>
</protein>
<evidence type="ECO:0000313" key="2">
    <source>
        <dbReference type="EMBL" id="OGC56076.1"/>
    </source>
</evidence>
<gene>
    <name evidence="2" type="ORF">A3H26_01490</name>
</gene>
<keyword evidence="1" id="KW-0812">Transmembrane</keyword>
<dbReference type="EMBL" id="MEVN01000047">
    <property type="protein sequence ID" value="OGC56076.1"/>
    <property type="molecule type" value="Genomic_DNA"/>
</dbReference>
<accession>A0A1F4VFN1</accession>
<feature type="transmembrane region" description="Helical" evidence="1">
    <location>
        <begin position="14"/>
        <end position="36"/>
    </location>
</feature>
<sequence length="109" mass="12194">MIQDQNKSPFVTDFIFKILAFLVVGLLLGALMTVAIKPTIIKDIFQKNEASINWPKKDGGPTKIPEVYTCPTEEWVDCMPTIGDSKPQCESDFLNWAKQNCPNFKGATL</sequence>
<dbReference type="STRING" id="1802630.A3H26_01490"/>
<proteinExistence type="predicted"/>
<organism evidence="2 3">
    <name type="scientific">candidate division WWE3 bacterium RIFCSPLOWO2_12_FULL_36_10</name>
    <dbReference type="NCBI Taxonomy" id="1802630"/>
    <lineage>
        <taxon>Bacteria</taxon>
        <taxon>Katanobacteria</taxon>
    </lineage>
</organism>
<comment type="caution">
    <text evidence="2">The sequence shown here is derived from an EMBL/GenBank/DDBJ whole genome shotgun (WGS) entry which is preliminary data.</text>
</comment>
<keyword evidence="1" id="KW-1133">Transmembrane helix</keyword>
<dbReference type="AlphaFoldDB" id="A0A1F4VFN1"/>
<evidence type="ECO:0000313" key="3">
    <source>
        <dbReference type="Proteomes" id="UP000177763"/>
    </source>
</evidence>
<dbReference type="Proteomes" id="UP000177763">
    <property type="component" value="Unassembled WGS sequence"/>
</dbReference>